<protein>
    <recommendedName>
        <fullName evidence="4">Serine acetyltransferase</fullName>
    </recommendedName>
</protein>
<evidence type="ECO:0008006" key="4">
    <source>
        <dbReference type="Google" id="ProtNLM"/>
    </source>
</evidence>
<accession>A0ABT4EJX4</accession>
<organism evidence="2 3">
    <name type="scientific">Lysinibacillus xylanilyticus</name>
    <dbReference type="NCBI Taxonomy" id="582475"/>
    <lineage>
        <taxon>Bacteria</taxon>
        <taxon>Bacillati</taxon>
        <taxon>Bacillota</taxon>
        <taxon>Bacilli</taxon>
        <taxon>Bacillales</taxon>
        <taxon>Bacillaceae</taxon>
        <taxon>Lysinibacillus</taxon>
    </lineage>
</organism>
<feature type="region of interest" description="Disordered" evidence="1">
    <location>
        <begin position="20"/>
        <end position="55"/>
    </location>
</feature>
<gene>
    <name evidence="2" type="ORF">M5W82_03235</name>
</gene>
<dbReference type="Proteomes" id="UP001527052">
    <property type="component" value="Unassembled WGS sequence"/>
</dbReference>
<keyword evidence="3" id="KW-1185">Reference proteome</keyword>
<comment type="caution">
    <text evidence="2">The sequence shown here is derived from an EMBL/GenBank/DDBJ whole genome shotgun (WGS) entry which is preliminary data.</text>
</comment>
<name>A0ABT4EJX4_9BACI</name>
<reference evidence="2 3" key="1">
    <citation type="submission" date="2022-05" db="EMBL/GenBank/DDBJ databases">
        <title>Genome Sequencing of Bee-Associated Microbes.</title>
        <authorList>
            <person name="Dunlap C."/>
        </authorList>
    </citation>
    <scope>NUCLEOTIDE SEQUENCE [LARGE SCALE GENOMIC DNA]</scope>
    <source>
        <strain evidence="2 3">NRRL BD-083</strain>
    </source>
</reference>
<evidence type="ECO:0000313" key="2">
    <source>
        <dbReference type="EMBL" id="MCY9545954.1"/>
    </source>
</evidence>
<proteinExistence type="predicted"/>
<dbReference type="EMBL" id="JAMDLZ010000005">
    <property type="protein sequence ID" value="MCY9545954.1"/>
    <property type="molecule type" value="Genomic_DNA"/>
</dbReference>
<dbReference type="RefSeq" id="WP_268636037.1">
    <property type="nucleotide sequence ID" value="NZ_JAMDLZ010000005.1"/>
</dbReference>
<evidence type="ECO:0000256" key="1">
    <source>
        <dbReference type="SAM" id="MobiDB-lite"/>
    </source>
</evidence>
<evidence type="ECO:0000313" key="3">
    <source>
        <dbReference type="Proteomes" id="UP001527052"/>
    </source>
</evidence>
<sequence length="55" mass="5912">MGQHVVGHSVVATGRGVLRLGSSISVGVGTPTEKEPHPHSSRHLQRWESSLNEDN</sequence>